<gene>
    <name evidence="3" type="ORF">KVV02_004869</name>
</gene>
<dbReference type="EMBL" id="JAIFTL010000037">
    <property type="protein sequence ID" value="KAG9325567.1"/>
    <property type="molecule type" value="Genomic_DNA"/>
</dbReference>
<evidence type="ECO:0000256" key="1">
    <source>
        <dbReference type="SAM" id="Coils"/>
    </source>
</evidence>
<accession>A0A9P8CZG4</accession>
<sequence>LKIVQMSPIAHSTHSRPQDQVLVHIAPNQRPRPTSFIPSSSFPSVNPTKSVQEHNAATTNQPDKDDGPYHGDRDNKTHMLQLYHIDSDPNISSSKHPAYQTTSFKDATMIDMTEYPLDKNEDRNEDKEGDGTEFNNSGNEQAHYGQHHPLKTQQQQLFSDEADSRSHSEGDASFREQSGQQDGSSSLQEQAMDQDERDSVSLHSQQQSDGLCPHEIAAQSESTPRDKVQENQLGEANSGYHRRGSTSSSTTNTNTSIHYSNTKPGSQINKRETIGSLPMPIRIDRSIGAHSNRTSYASSNSTSSIFAHSNSSGSNGSSGSSSSFAAAADTVPLEDVSATAKTGTSASAHSTLTKVAAAVVGATVGKRRPTVTSGFSSSETDSGPMSTRLGPGGGIAGGAGGGAGVLKSFQQPPPSLQRPRQQQPMTIVHGLESKNNLMKDENSRQRLVGLDQERLSQHATFMKVERSVPELREYISQLYKTILGKDEAMEHSQKQIASLRSELDRARSHAEEEKKELVDEMDRTKEQIVTMEENFLLWRTKVHNDQATLQDNLLNERLDKQDRALVLDLRRTLELERQQHQRELKSMRMQSQARLDKLEHDIQAAKMEATMYAEMMHEVVTENDDLRSCVKSASRVMRRHGWTDPNNKNCGDSGGGQNSSVVVSASTSRSNSQGSASGHRSRPRNSDNFGFPSGMESESDDGSDEDMEEIAI</sequence>
<proteinExistence type="predicted"/>
<feature type="coiled-coil region" evidence="1">
    <location>
        <begin position="489"/>
        <end position="534"/>
    </location>
</feature>
<feature type="compositionally biased region" description="Low complexity" evidence="2">
    <location>
        <begin position="176"/>
        <end position="190"/>
    </location>
</feature>
<evidence type="ECO:0000313" key="4">
    <source>
        <dbReference type="Proteomes" id="UP000717515"/>
    </source>
</evidence>
<evidence type="ECO:0000313" key="3">
    <source>
        <dbReference type="EMBL" id="KAG9325567.1"/>
    </source>
</evidence>
<feature type="region of interest" description="Disordered" evidence="2">
    <location>
        <begin position="393"/>
        <end position="423"/>
    </location>
</feature>
<evidence type="ECO:0000256" key="2">
    <source>
        <dbReference type="SAM" id="MobiDB-lite"/>
    </source>
</evidence>
<feature type="compositionally biased region" description="Basic and acidic residues" evidence="2">
    <location>
        <begin position="162"/>
        <end position="174"/>
    </location>
</feature>
<feature type="compositionally biased region" description="Low complexity" evidence="2">
    <location>
        <begin position="658"/>
        <end position="672"/>
    </location>
</feature>
<reference evidence="3" key="1">
    <citation type="submission" date="2021-07" db="EMBL/GenBank/DDBJ databases">
        <title>Draft genome of Mortierella alpina, strain LL118, isolated from an aspen leaf litter sample.</title>
        <authorList>
            <person name="Yang S."/>
            <person name="Vinatzer B.A."/>
        </authorList>
    </citation>
    <scope>NUCLEOTIDE SEQUENCE</scope>
    <source>
        <strain evidence="3">LL118</strain>
    </source>
</reference>
<feature type="compositionally biased region" description="Polar residues" evidence="2">
    <location>
        <begin position="48"/>
        <end position="61"/>
    </location>
</feature>
<dbReference type="Proteomes" id="UP000717515">
    <property type="component" value="Unassembled WGS sequence"/>
</dbReference>
<feature type="compositionally biased region" description="Low complexity" evidence="2">
    <location>
        <begin position="245"/>
        <end position="256"/>
    </location>
</feature>
<feature type="region of interest" description="Disordered" evidence="2">
    <location>
        <begin position="1"/>
        <end position="20"/>
    </location>
</feature>
<feature type="compositionally biased region" description="Polar residues" evidence="2">
    <location>
        <begin position="257"/>
        <end position="268"/>
    </location>
</feature>
<feature type="compositionally biased region" description="Low complexity" evidence="2">
    <location>
        <begin position="31"/>
        <end position="47"/>
    </location>
</feature>
<dbReference type="AlphaFoldDB" id="A0A9P8CZG4"/>
<feature type="coiled-coil region" evidence="1">
    <location>
        <begin position="570"/>
        <end position="615"/>
    </location>
</feature>
<feature type="compositionally biased region" description="Polar residues" evidence="2">
    <location>
        <begin position="89"/>
        <end position="105"/>
    </location>
</feature>
<feature type="compositionally biased region" description="Low complexity" evidence="2">
    <location>
        <begin position="290"/>
        <end position="323"/>
    </location>
</feature>
<feature type="compositionally biased region" description="Basic and acidic residues" evidence="2">
    <location>
        <begin position="62"/>
        <end position="77"/>
    </location>
</feature>
<protein>
    <submittedName>
        <fullName evidence="3">Uncharacterized protein</fullName>
    </submittedName>
</protein>
<organism evidence="3 4">
    <name type="scientific">Mortierella alpina</name>
    <name type="common">Oleaginous fungus</name>
    <name type="synonym">Mortierella renispora</name>
    <dbReference type="NCBI Taxonomy" id="64518"/>
    <lineage>
        <taxon>Eukaryota</taxon>
        <taxon>Fungi</taxon>
        <taxon>Fungi incertae sedis</taxon>
        <taxon>Mucoromycota</taxon>
        <taxon>Mortierellomycotina</taxon>
        <taxon>Mortierellomycetes</taxon>
        <taxon>Mortierellales</taxon>
        <taxon>Mortierellaceae</taxon>
        <taxon>Mortierella</taxon>
    </lineage>
</organism>
<comment type="caution">
    <text evidence="3">The sequence shown here is derived from an EMBL/GenBank/DDBJ whole genome shotgun (WGS) entry which is preliminary data.</text>
</comment>
<feature type="compositionally biased region" description="Basic and acidic residues" evidence="2">
    <location>
        <begin position="116"/>
        <end position="130"/>
    </location>
</feature>
<feature type="compositionally biased region" description="Gly residues" evidence="2">
    <location>
        <begin position="393"/>
        <end position="404"/>
    </location>
</feature>
<feature type="region of interest" description="Disordered" evidence="2">
    <location>
        <begin position="25"/>
        <end position="324"/>
    </location>
</feature>
<feature type="compositionally biased region" description="Acidic residues" evidence="2">
    <location>
        <begin position="697"/>
        <end position="712"/>
    </location>
</feature>
<feature type="region of interest" description="Disordered" evidence="2">
    <location>
        <begin position="640"/>
        <end position="712"/>
    </location>
</feature>
<keyword evidence="1" id="KW-0175">Coiled coil</keyword>
<name>A0A9P8CZG4_MORAP</name>
<feature type="non-terminal residue" evidence="3">
    <location>
        <position position="1"/>
    </location>
</feature>